<keyword evidence="1" id="KW-0597">Phosphoprotein</keyword>
<reference evidence="3 4" key="1">
    <citation type="journal article" date="2019" name="Nat. Med.">
        <title>A library of human gut bacterial isolates paired with longitudinal multiomics data enables mechanistic microbiome research.</title>
        <authorList>
            <person name="Poyet M."/>
            <person name="Groussin M."/>
            <person name="Gibbons S.M."/>
            <person name="Avila-Pacheco J."/>
            <person name="Jiang X."/>
            <person name="Kearney S.M."/>
            <person name="Perrotta A.R."/>
            <person name="Berdy B."/>
            <person name="Zhao S."/>
            <person name="Lieberman T.D."/>
            <person name="Swanson P.K."/>
            <person name="Smith M."/>
            <person name="Roesemann S."/>
            <person name="Alexander J.E."/>
            <person name="Rich S.A."/>
            <person name="Livny J."/>
            <person name="Vlamakis H."/>
            <person name="Clish C."/>
            <person name="Bullock K."/>
            <person name="Deik A."/>
            <person name="Scott J."/>
            <person name="Pierce K.A."/>
            <person name="Xavier R.J."/>
            <person name="Alm E.J."/>
        </authorList>
    </citation>
    <scope>NUCLEOTIDE SEQUENCE [LARGE SCALE GENOMIC DNA]</scope>
    <source>
        <strain evidence="3 4">BIOML-A163</strain>
    </source>
</reference>
<dbReference type="InterPro" id="IPR011110">
    <property type="entry name" value="Reg_prop"/>
</dbReference>
<dbReference type="PANTHER" id="PTHR43547:SF2">
    <property type="entry name" value="HYBRID SIGNAL TRANSDUCTION HISTIDINE KINASE C"/>
    <property type="match status" value="1"/>
</dbReference>
<dbReference type="PANTHER" id="PTHR43547">
    <property type="entry name" value="TWO-COMPONENT HISTIDINE KINASE"/>
    <property type="match status" value="1"/>
</dbReference>
<gene>
    <name evidence="3" type="ORF">F3D71_10715</name>
</gene>
<feature type="non-terminal residue" evidence="3">
    <location>
        <position position="138"/>
    </location>
</feature>
<protein>
    <submittedName>
        <fullName evidence="3">Histidine kinase</fullName>
    </submittedName>
</protein>
<evidence type="ECO:0000256" key="2">
    <source>
        <dbReference type="SAM" id="SignalP"/>
    </source>
</evidence>
<keyword evidence="3" id="KW-0808">Transferase</keyword>
<dbReference type="Proteomes" id="UP000323717">
    <property type="component" value="Unassembled WGS sequence"/>
</dbReference>
<keyword evidence="3" id="KW-0418">Kinase</keyword>
<proteinExistence type="predicted"/>
<dbReference type="Pfam" id="PF07494">
    <property type="entry name" value="Reg_prop"/>
    <property type="match status" value="2"/>
</dbReference>
<feature type="chain" id="PRO_5024341657" evidence="2">
    <location>
        <begin position="24"/>
        <end position="138"/>
    </location>
</feature>
<comment type="caution">
    <text evidence="3">The sequence shown here is derived from an EMBL/GenBank/DDBJ whole genome shotgun (WGS) entry which is preliminary data.</text>
</comment>
<evidence type="ECO:0000313" key="4">
    <source>
        <dbReference type="Proteomes" id="UP000323717"/>
    </source>
</evidence>
<sequence>MKTKSILYAIMSLLLSTFWAESAAKNPYYYFRTLDIKDGLSHNTVNTILQDRQGFMWFGTKDGLNQYDGLVFRTFQKENSSLGNNFITALHEDAEGNIWVGTDTGVYIYNPRLEKFTPFDIPIEGTGETISRTITWID</sequence>
<dbReference type="Gene3D" id="2.130.10.10">
    <property type="entry name" value="YVTN repeat-like/Quinoprotein amine dehydrogenase"/>
    <property type="match status" value="1"/>
</dbReference>
<name>A0A5M5C3J4_BACOV</name>
<keyword evidence="2" id="KW-0732">Signal</keyword>
<dbReference type="GO" id="GO:0000155">
    <property type="term" value="F:phosphorelay sensor kinase activity"/>
    <property type="evidence" value="ECO:0007669"/>
    <property type="project" value="TreeGrafter"/>
</dbReference>
<dbReference type="AlphaFoldDB" id="A0A5M5C3J4"/>
<organism evidence="3 4">
    <name type="scientific">Bacteroides ovatus</name>
    <dbReference type="NCBI Taxonomy" id="28116"/>
    <lineage>
        <taxon>Bacteria</taxon>
        <taxon>Pseudomonadati</taxon>
        <taxon>Bacteroidota</taxon>
        <taxon>Bacteroidia</taxon>
        <taxon>Bacteroidales</taxon>
        <taxon>Bacteroidaceae</taxon>
        <taxon>Bacteroides</taxon>
    </lineage>
</organism>
<feature type="signal peptide" evidence="2">
    <location>
        <begin position="1"/>
        <end position="23"/>
    </location>
</feature>
<dbReference type="EMBL" id="VWLE01000124">
    <property type="protein sequence ID" value="KAA3952032.1"/>
    <property type="molecule type" value="Genomic_DNA"/>
</dbReference>
<dbReference type="SUPFAM" id="SSF63829">
    <property type="entry name" value="Calcium-dependent phosphotriesterase"/>
    <property type="match status" value="1"/>
</dbReference>
<accession>A0A5M5C3J4</accession>
<evidence type="ECO:0000256" key="1">
    <source>
        <dbReference type="ARBA" id="ARBA00022553"/>
    </source>
</evidence>
<evidence type="ECO:0000313" key="3">
    <source>
        <dbReference type="EMBL" id="KAA3952032.1"/>
    </source>
</evidence>
<dbReference type="InterPro" id="IPR015943">
    <property type="entry name" value="WD40/YVTN_repeat-like_dom_sf"/>
</dbReference>